<evidence type="ECO:0000256" key="4">
    <source>
        <dbReference type="ARBA" id="ARBA00022692"/>
    </source>
</evidence>
<dbReference type="PATRIC" id="fig|1178515.4.peg.294"/>
<feature type="transmembrane region" description="Helical" evidence="7">
    <location>
        <begin position="97"/>
        <end position="118"/>
    </location>
</feature>
<feature type="transmembrane region" description="Helical" evidence="7">
    <location>
        <begin position="34"/>
        <end position="54"/>
    </location>
</feature>
<dbReference type="KEGG" id="pswu:SY83_01590"/>
<dbReference type="InterPro" id="IPR000515">
    <property type="entry name" value="MetI-like"/>
</dbReference>
<keyword evidence="6 7" id="KW-0472">Membrane</keyword>
<evidence type="ECO:0000313" key="10">
    <source>
        <dbReference type="Proteomes" id="UP000076927"/>
    </source>
</evidence>
<keyword evidence="4 7" id="KW-0812">Transmembrane</keyword>
<evidence type="ECO:0000256" key="3">
    <source>
        <dbReference type="ARBA" id="ARBA00022475"/>
    </source>
</evidence>
<dbReference type="Proteomes" id="UP000076927">
    <property type="component" value="Chromosome"/>
</dbReference>
<dbReference type="InterPro" id="IPR050809">
    <property type="entry name" value="UgpAE/MalFG_permease"/>
</dbReference>
<dbReference type="PROSITE" id="PS50928">
    <property type="entry name" value="ABC_TM1"/>
    <property type="match status" value="1"/>
</dbReference>
<evidence type="ECO:0000256" key="2">
    <source>
        <dbReference type="ARBA" id="ARBA00022448"/>
    </source>
</evidence>
<keyword evidence="10" id="KW-1185">Reference proteome</keyword>
<dbReference type="EMBL" id="CP011388">
    <property type="protein sequence ID" value="ANE48647.1"/>
    <property type="molecule type" value="Genomic_DNA"/>
</dbReference>
<dbReference type="InterPro" id="IPR035906">
    <property type="entry name" value="MetI-like_sf"/>
</dbReference>
<accession>A0A172TPB0</accession>
<organism evidence="9 10">
    <name type="scientific">Paenibacillus swuensis</name>
    <dbReference type="NCBI Taxonomy" id="1178515"/>
    <lineage>
        <taxon>Bacteria</taxon>
        <taxon>Bacillati</taxon>
        <taxon>Bacillota</taxon>
        <taxon>Bacilli</taxon>
        <taxon>Bacillales</taxon>
        <taxon>Paenibacillaceae</taxon>
        <taxon>Paenibacillus</taxon>
    </lineage>
</organism>
<evidence type="ECO:0000256" key="1">
    <source>
        <dbReference type="ARBA" id="ARBA00004651"/>
    </source>
</evidence>
<dbReference type="GO" id="GO:0055085">
    <property type="term" value="P:transmembrane transport"/>
    <property type="evidence" value="ECO:0007669"/>
    <property type="project" value="InterPro"/>
</dbReference>
<comment type="subcellular location">
    <subcellularLocation>
        <location evidence="1 7">Cell membrane</location>
        <topology evidence="1 7">Multi-pass membrane protein</topology>
    </subcellularLocation>
</comment>
<dbReference type="Gene3D" id="1.10.3720.10">
    <property type="entry name" value="MetI-like"/>
    <property type="match status" value="1"/>
</dbReference>
<dbReference type="AlphaFoldDB" id="A0A172TPB0"/>
<evidence type="ECO:0000256" key="5">
    <source>
        <dbReference type="ARBA" id="ARBA00022989"/>
    </source>
</evidence>
<sequence length="321" mass="36800">MPLSSVVETTKERRLAALKKQRSSRWKQMKQDRYLYLMLLPTLLLVFFFSYLPMPGLVVAFMDWDIFDQFRSEWVGFANFERLFQVPAFSQAIWNTLWISILSLAVGFPVPIIFALLINEVRVKYFKRFVQTVSYLPHFLSWIAVVGILYTIFAKYGIVNDIRIAILGPDTERQLFLTDQSFFVPNVVLTSLWKEFGWGSIIYLAALTSIDPQLYEAATIDGAGKWRQVRHITLPGLLPTTVILLILSLGNLFNSNFELIYGLQNAFINFEVISTLVYRQGIAEGDYSMATALGFVQGLVAFLLIYLSNRLAKKLTDVSIW</sequence>
<name>A0A172TPB0_9BACL</name>
<comment type="similarity">
    <text evidence="7">Belongs to the binding-protein-dependent transport system permease family.</text>
</comment>
<dbReference type="PANTHER" id="PTHR43227">
    <property type="entry name" value="BLL4140 PROTEIN"/>
    <property type="match status" value="1"/>
</dbReference>
<evidence type="ECO:0000256" key="6">
    <source>
        <dbReference type="ARBA" id="ARBA00023136"/>
    </source>
</evidence>
<feature type="domain" description="ABC transmembrane type-1" evidence="8">
    <location>
        <begin position="93"/>
        <end position="308"/>
    </location>
</feature>
<keyword evidence="2 7" id="KW-0813">Transport</keyword>
<gene>
    <name evidence="9" type="ORF">SY83_01590</name>
</gene>
<reference evidence="9 10" key="1">
    <citation type="submission" date="2015-01" db="EMBL/GenBank/DDBJ databases">
        <title>Paenibacillus swuensis/DY6/whole genome sequencing.</title>
        <authorList>
            <person name="Kim M.K."/>
            <person name="Srinivasan S."/>
            <person name="Lee J.-J."/>
        </authorList>
    </citation>
    <scope>NUCLEOTIDE SEQUENCE [LARGE SCALE GENOMIC DNA]</scope>
    <source>
        <strain evidence="9 10">DY6</strain>
    </source>
</reference>
<proteinExistence type="inferred from homology"/>
<dbReference type="SUPFAM" id="SSF161098">
    <property type="entry name" value="MetI-like"/>
    <property type="match status" value="1"/>
</dbReference>
<dbReference type="PANTHER" id="PTHR43227:SF11">
    <property type="entry name" value="BLL4140 PROTEIN"/>
    <property type="match status" value="1"/>
</dbReference>
<feature type="transmembrane region" description="Helical" evidence="7">
    <location>
        <begin position="259"/>
        <end position="278"/>
    </location>
</feature>
<keyword evidence="3" id="KW-1003">Cell membrane</keyword>
<protein>
    <recommendedName>
        <fullName evidence="8">ABC transmembrane type-1 domain-containing protein</fullName>
    </recommendedName>
</protein>
<dbReference type="Pfam" id="PF00528">
    <property type="entry name" value="BPD_transp_1"/>
    <property type="match status" value="1"/>
</dbReference>
<evidence type="ECO:0000313" key="9">
    <source>
        <dbReference type="EMBL" id="ANE48647.1"/>
    </source>
</evidence>
<keyword evidence="5 7" id="KW-1133">Transmembrane helix</keyword>
<feature type="transmembrane region" description="Helical" evidence="7">
    <location>
        <begin position="139"/>
        <end position="158"/>
    </location>
</feature>
<evidence type="ECO:0000259" key="8">
    <source>
        <dbReference type="PROSITE" id="PS50928"/>
    </source>
</evidence>
<dbReference type="GO" id="GO:0005886">
    <property type="term" value="C:plasma membrane"/>
    <property type="evidence" value="ECO:0007669"/>
    <property type="project" value="UniProtKB-SubCell"/>
</dbReference>
<dbReference type="STRING" id="1178515.SY83_01590"/>
<dbReference type="CDD" id="cd06261">
    <property type="entry name" value="TM_PBP2"/>
    <property type="match status" value="1"/>
</dbReference>
<evidence type="ECO:0000256" key="7">
    <source>
        <dbReference type="RuleBase" id="RU363032"/>
    </source>
</evidence>
<feature type="transmembrane region" description="Helical" evidence="7">
    <location>
        <begin position="236"/>
        <end position="253"/>
    </location>
</feature>
<feature type="transmembrane region" description="Helical" evidence="7">
    <location>
        <begin position="290"/>
        <end position="308"/>
    </location>
</feature>